<dbReference type="Proteomes" id="UP000266552">
    <property type="component" value="Chromosome"/>
</dbReference>
<accession>A0A385TXH5</accession>
<dbReference type="GO" id="GO:0016787">
    <property type="term" value="F:hydrolase activity"/>
    <property type="evidence" value="ECO:0007669"/>
    <property type="project" value="UniProtKB-KW"/>
</dbReference>
<feature type="chain" id="PRO_5017431177" evidence="3">
    <location>
        <begin position="26"/>
        <end position="691"/>
    </location>
</feature>
<evidence type="ECO:0000256" key="1">
    <source>
        <dbReference type="ARBA" id="ARBA00004370"/>
    </source>
</evidence>
<feature type="signal peptide" evidence="3">
    <location>
        <begin position="1"/>
        <end position="25"/>
    </location>
</feature>
<dbReference type="InterPro" id="IPR050491">
    <property type="entry name" value="AmpC-like"/>
</dbReference>
<dbReference type="Gene3D" id="3.40.710.10">
    <property type="entry name" value="DD-peptidase/beta-lactamase superfamily"/>
    <property type="match status" value="1"/>
</dbReference>
<dbReference type="PANTHER" id="PTHR46825">
    <property type="entry name" value="D-ALANYL-D-ALANINE-CARBOXYPEPTIDASE/ENDOPEPTIDASE AMPH"/>
    <property type="match status" value="1"/>
</dbReference>
<gene>
    <name evidence="5" type="ORF">D5F53_29055</name>
</gene>
<dbReference type="PANTHER" id="PTHR46825:SF11">
    <property type="entry name" value="PENICILLIN-BINDING PROTEIN 4"/>
    <property type="match status" value="1"/>
</dbReference>
<protein>
    <submittedName>
        <fullName evidence="5">Class A beta-lactamase-related serine hydrolase</fullName>
    </submittedName>
</protein>
<dbReference type="InterPro" id="IPR001466">
    <property type="entry name" value="Beta-lactam-related"/>
</dbReference>
<name>A0A385TXH5_PAELA</name>
<evidence type="ECO:0000256" key="3">
    <source>
        <dbReference type="SAM" id="SignalP"/>
    </source>
</evidence>
<dbReference type="RefSeq" id="WP_119850589.1">
    <property type="nucleotide sequence ID" value="NZ_CP032412.1"/>
</dbReference>
<feature type="domain" description="Beta-lactamase-related" evidence="4">
    <location>
        <begin position="50"/>
        <end position="368"/>
    </location>
</feature>
<organism evidence="5 6">
    <name type="scientific">Paenibacillus lautus</name>
    <name type="common">Bacillus lautus</name>
    <dbReference type="NCBI Taxonomy" id="1401"/>
    <lineage>
        <taxon>Bacteria</taxon>
        <taxon>Bacillati</taxon>
        <taxon>Bacillota</taxon>
        <taxon>Bacilli</taxon>
        <taxon>Bacillales</taxon>
        <taxon>Paenibacillaceae</taxon>
        <taxon>Paenibacillus</taxon>
    </lineage>
</organism>
<dbReference type="InterPro" id="IPR012338">
    <property type="entry name" value="Beta-lactam/transpept-like"/>
</dbReference>
<sequence>MKKRLSRMLVALLAVTMILPAGAMAADNSQTAAAAGGLEKIAAEKAKLLTETYGTTSVQYALIDNGKITVSGQAGINDIEGKVPLTEDTMYGIGSTSKVFTAAAVMKLVDDGKINLDAPLVQYIPEFTMKDERYKKITPRMLLNHSSGLQGSSLNNAFLFEDNDPHAHDTLLKQLSTQNLKADPGAFSVYCNDGFTLAEILVEKVSGKDFTAFIHEHFTEPLNMDHTKTSQDTLDLSQMAGLYYPAHQGQLPNETINVIGTGGIYSTAEDLVQFAQIFTGEAEGILTDASVKAMEQEEYKKGLWPEVADNSFDYGLGWDSVRLFPFNQYDMKAVTKGGDTILYHASLVVLPEQNMAAAVLSSGGSSSTNQMLANEILLHTLKEKGTIKEFKPEKSFGKPVQADMPDNMSEFAGYYGVTNQQMKVDIKDGELSITVPMMPDYPAEKYVYTADGTFVSADGSIKVSFVKEKNDRIYLWVRQYVSIPGLGQMALSQYSAEKMEANPLSKETAAAWAKREGETFYPLNEKFTSLMYFITKPTVEINSKSGLEGYLIDKKIIDADTAVSQHQVPAIGSRDTSEFRFYKEKGVEYLEGAGSLFISGKHVKPLYKGKKSTVTLQADGYAKWYTVPEAAAGKTMTVTLPAQGAFAVYDEKGTVVNYSVVSGSNEVKLPANGAVVFAGAPGSAFGITLQP</sequence>
<keyword evidence="5" id="KW-0378">Hydrolase</keyword>
<keyword evidence="3" id="KW-0732">Signal</keyword>
<evidence type="ECO:0000313" key="6">
    <source>
        <dbReference type="Proteomes" id="UP000266552"/>
    </source>
</evidence>
<dbReference type="GO" id="GO:0016020">
    <property type="term" value="C:membrane"/>
    <property type="evidence" value="ECO:0007669"/>
    <property type="project" value="UniProtKB-SubCell"/>
</dbReference>
<dbReference type="SUPFAM" id="SSF56601">
    <property type="entry name" value="beta-lactamase/transpeptidase-like"/>
    <property type="match status" value="1"/>
</dbReference>
<evidence type="ECO:0000313" key="5">
    <source>
        <dbReference type="EMBL" id="AYB47097.1"/>
    </source>
</evidence>
<proteinExistence type="predicted"/>
<dbReference type="AlphaFoldDB" id="A0A385TXH5"/>
<keyword evidence="6" id="KW-1185">Reference proteome</keyword>
<dbReference type="EMBL" id="CP032412">
    <property type="protein sequence ID" value="AYB47097.1"/>
    <property type="molecule type" value="Genomic_DNA"/>
</dbReference>
<evidence type="ECO:0000259" key="4">
    <source>
        <dbReference type="Pfam" id="PF00144"/>
    </source>
</evidence>
<evidence type="ECO:0000256" key="2">
    <source>
        <dbReference type="ARBA" id="ARBA00023136"/>
    </source>
</evidence>
<reference evidence="5 6" key="1">
    <citation type="submission" date="2018-09" db="EMBL/GenBank/DDBJ databases">
        <title>Genome Sequence of Paenibacillus lautus Strain E7593-69, Azo Dye-Degrading Bacteria, Isolated from Commercial Tattoo Inks.</title>
        <authorList>
            <person name="Nho S.W."/>
            <person name="Kim S.-J."/>
            <person name="Kweon O."/>
            <person name="Cerniglia C.E."/>
        </authorList>
    </citation>
    <scope>NUCLEOTIDE SEQUENCE [LARGE SCALE GENOMIC DNA]</scope>
    <source>
        <strain evidence="5 6">E7593-69</strain>
    </source>
</reference>
<keyword evidence="2" id="KW-0472">Membrane</keyword>
<comment type="subcellular location">
    <subcellularLocation>
        <location evidence="1">Membrane</location>
    </subcellularLocation>
</comment>
<dbReference type="KEGG" id="plw:D5F53_29055"/>
<dbReference type="Pfam" id="PF00144">
    <property type="entry name" value="Beta-lactamase"/>
    <property type="match status" value="1"/>
</dbReference>